<reference evidence="1 2" key="1">
    <citation type="submission" date="2015-09" db="EMBL/GenBank/DDBJ databases">
        <title>Draft genome sequence of Kouleothrix aurantiaca JCM 19913.</title>
        <authorList>
            <person name="Hemp J."/>
        </authorList>
    </citation>
    <scope>NUCLEOTIDE SEQUENCE [LARGE SCALE GENOMIC DNA]</scope>
    <source>
        <strain evidence="1 2">COM-B</strain>
    </source>
</reference>
<evidence type="ECO:0008006" key="3">
    <source>
        <dbReference type="Google" id="ProtNLM"/>
    </source>
</evidence>
<dbReference type="AlphaFoldDB" id="A0A0P9FCX4"/>
<dbReference type="EMBL" id="LJCR01001281">
    <property type="protein sequence ID" value="KPV50650.1"/>
    <property type="molecule type" value="Genomic_DNA"/>
</dbReference>
<accession>A0A0P9FCX4</accession>
<evidence type="ECO:0000313" key="1">
    <source>
        <dbReference type="EMBL" id="KPV50650.1"/>
    </source>
</evidence>
<keyword evidence="2" id="KW-1185">Reference proteome</keyword>
<dbReference type="Proteomes" id="UP000050509">
    <property type="component" value="Unassembled WGS sequence"/>
</dbReference>
<protein>
    <recommendedName>
        <fullName evidence="3">CoA transferase</fullName>
    </recommendedName>
</protein>
<comment type="caution">
    <text evidence="1">The sequence shown here is derived from an EMBL/GenBank/DDBJ whole genome shotgun (WGS) entry which is preliminary data.</text>
</comment>
<feature type="non-terminal residue" evidence="1">
    <location>
        <position position="1"/>
    </location>
</feature>
<dbReference type="InterPro" id="IPR023606">
    <property type="entry name" value="CoA-Trfase_III_dom_1_sf"/>
</dbReference>
<sequence length="65" mass="6565">ALDLYASRTFMLAQPGEATLRQIGGLFGSTAARPAPALGEHSDEALGALGLTAAEIVGLRVTGVI</sequence>
<name>A0A0P9FCX4_9CHLR</name>
<dbReference type="Gene3D" id="3.40.50.10540">
    <property type="entry name" value="Crotonobetainyl-coa:carnitine coa-transferase, domain 1"/>
    <property type="match status" value="1"/>
</dbReference>
<dbReference type="SUPFAM" id="SSF89796">
    <property type="entry name" value="CoA-transferase family III (CaiB/BaiF)"/>
    <property type="match status" value="1"/>
</dbReference>
<organism evidence="1 2">
    <name type="scientific">Kouleothrix aurantiaca</name>
    <dbReference type="NCBI Taxonomy" id="186479"/>
    <lineage>
        <taxon>Bacteria</taxon>
        <taxon>Bacillati</taxon>
        <taxon>Chloroflexota</taxon>
        <taxon>Chloroflexia</taxon>
        <taxon>Chloroflexales</taxon>
        <taxon>Roseiflexineae</taxon>
        <taxon>Roseiflexaceae</taxon>
        <taxon>Kouleothrix</taxon>
    </lineage>
</organism>
<evidence type="ECO:0000313" key="2">
    <source>
        <dbReference type="Proteomes" id="UP000050509"/>
    </source>
</evidence>
<gene>
    <name evidence="1" type="ORF">SE17_25685</name>
</gene>
<proteinExistence type="predicted"/>